<dbReference type="EMBL" id="CAJNOV010019161">
    <property type="protein sequence ID" value="CAF1628519.1"/>
    <property type="molecule type" value="Genomic_DNA"/>
</dbReference>
<dbReference type="Proteomes" id="UP000663824">
    <property type="component" value="Unassembled WGS sequence"/>
</dbReference>
<evidence type="ECO:0000313" key="5">
    <source>
        <dbReference type="Proteomes" id="UP000663834"/>
    </source>
</evidence>
<dbReference type="EMBL" id="CAJNRF010005864">
    <property type="protein sequence ID" value="CAF2075283.1"/>
    <property type="molecule type" value="Genomic_DNA"/>
</dbReference>
<proteinExistence type="predicted"/>
<reference evidence="1" key="1">
    <citation type="submission" date="2021-02" db="EMBL/GenBank/DDBJ databases">
        <authorList>
            <person name="Nowell W R."/>
        </authorList>
    </citation>
    <scope>NUCLEOTIDE SEQUENCE</scope>
</reference>
<dbReference type="Proteomes" id="UP000663834">
    <property type="component" value="Unassembled WGS sequence"/>
</dbReference>
<sequence length="134" mass="15406">MASIRKQFAIVDHNTCVLGLTSSSITCSKDQSLEHYPPITFEKYTYGIEIDKNNENVVPKCLDITENLTSNVEQLYSNNPIALDRTMKKDVMKMKHESVYNEEGRKMPEKFAAPVGYTLKKINTQFYLHLIIKN</sequence>
<evidence type="ECO:0000313" key="3">
    <source>
        <dbReference type="EMBL" id="CAF2075283.1"/>
    </source>
</evidence>
<dbReference type="AlphaFoldDB" id="A0A815ZLB3"/>
<comment type="caution">
    <text evidence="1">The sequence shown here is derived from an EMBL/GenBank/DDBJ whole genome shotgun (WGS) entry which is preliminary data.</text>
</comment>
<dbReference type="Proteomes" id="UP000663856">
    <property type="component" value="Unassembled WGS sequence"/>
</dbReference>
<organism evidence="1 5">
    <name type="scientific">Rotaria magnacalcarata</name>
    <dbReference type="NCBI Taxonomy" id="392030"/>
    <lineage>
        <taxon>Eukaryota</taxon>
        <taxon>Metazoa</taxon>
        <taxon>Spiralia</taxon>
        <taxon>Gnathifera</taxon>
        <taxon>Rotifera</taxon>
        <taxon>Eurotatoria</taxon>
        <taxon>Bdelloidea</taxon>
        <taxon>Philodinida</taxon>
        <taxon>Philodinidae</taxon>
        <taxon>Rotaria</taxon>
    </lineage>
</organism>
<gene>
    <name evidence="2" type="ORF">CJN711_LOCUS39060</name>
    <name evidence="1" type="ORF">KQP761_LOCUS20549</name>
    <name evidence="4" type="ORF">MBJ925_LOCUS19359</name>
    <name evidence="3" type="ORF">WKI299_LOCUS14984</name>
</gene>
<dbReference type="Proteomes" id="UP000663855">
    <property type="component" value="Unassembled WGS sequence"/>
</dbReference>
<evidence type="ECO:0000313" key="1">
    <source>
        <dbReference type="EMBL" id="CAF1584957.1"/>
    </source>
</evidence>
<name>A0A815ZLB3_9BILA</name>
<protein>
    <submittedName>
        <fullName evidence="1">Uncharacterized protein</fullName>
    </submittedName>
</protein>
<dbReference type="EMBL" id="CAJNRE010009759">
    <property type="protein sequence ID" value="CAF2085009.1"/>
    <property type="molecule type" value="Genomic_DNA"/>
</dbReference>
<dbReference type="EMBL" id="CAJNOW010010670">
    <property type="protein sequence ID" value="CAF1584957.1"/>
    <property type="molecule type" value="Genomic_DNA"/>
</dbReference>
<accession>A0A815ZLB3</accession>
<evidence type="ECO:0000313" key="4">
    <source>
        <dbReference type="EMBL" id="CAF2085009.1"/>
    </source>
</evidence>
<evidence type="ECO:0000313" key="2">
    <source>
        <dbReference type="EMBL" id="CAF1628519.1"/>
    </source>
</evidence>